<dbReference type="InterPro" id="IPR002347">
    <property type="entry name" value="SDR_fam"/>
</dbReference>
<dbReference type="PRINTS" id="PR00081">
    <property type="entry name" value="GDHRDH"/>
</dbReference>
<evidence type="ECO:0000256" key="1">
    <source>
        <dbReference type="ARBA" id="ARBA00006484"/>
    </source>
</evidence>
<dbReference type="PANTHER" id="PTHR24320">
    <property type="entry name" value="RETINOL DEHYDROGENASE"/>
    <property type="match status" value="1"/>
</dbReference>
<dbReference type="PANTHER" id="PTHR24320:SF148">
    <property type="entry name" value="NAD(P)-BINDING ROSSMANN-FOLD SUPERFAMILY PROTEIN"/>
    <property type="match status" value="1"/>
</dbReference>
<reference evidence="3 4" key="1">
    <citation type="submission" date="2018-01" db="EMBL/GenBank/DDBJ databases">
        <title>Draft genome sequence of Jishengella endophytica.</title>
        <authorList>
            <person name="Sahin N."/>
            <person name="Ay H."/>
            <person name="Saygin H."/>
        </authorList>
    </citation>
    <scope>NUCLEOTIDE SEQUENCE [LARGE SCALE GENOMIC DNA]</scope>
    <source>
        <strain evidence="3 4">DSM 45430</strain>
    </source>
</reference>
<dbReference type="OrthoDB" id="4577644at2"/>
<protein>
    <submittedName>
        <fullName evidence="3">Short-chain dehydrogenase</fullName>
    </submittedName>
</protein>
<comment type="caution">
    <text evidence="3">The sequence shown here is derived from an EMBL/GenBank/DDBJ whole genome shotgun (WGS) entry which is preliminary data.</text>
</comment>
<accession>A0A2W2CWU7</accession>
<proteinExistence type="inferred from homology"/>
<dbReference type="EMBL" id="POTX01000083">
    <property type="protein sequence ID" value="PZF96058.1"/>
    <property type="molecule type" value="Genomic_DNA"/>
</dbReference>
<sequence length="312" mass="33444">MPVTWTLDDIPDQTGRTAVVTGASSGLGLIATEQLAARGATVIMAVRDPAKGERVRAGIAGDLAVRRLDLADLDSVREFAAELRAEGRQVDLLLNNAGIGTAGNDPSAQGYEPVFATNHLGHFALTGLLLDLFRPDRDPRVVTVGSDFYRLLRSGPDLDNLTGAPASNPLVPYIRSKQANVLFGAELDRRLRRTGSPVRSFLAHPGTARTPMQTTAESVAQWAVSRTLGLLLARSPLRGTIPLLYAATSPTAETGVFLGPSMRKWDSRVHARPLTALGNDQALAERLWQASEAATGVRYLSRTPAQAVPDRR</sequence>
<evidence type="ECO:0000313" key="4">
    <source>
        <dbReference type="Proteomes" id="UP000248627"/>
    </source>
</evidence>
<dbReference type="RefSeq" id="WP_111243811.1">
    <property type="nucleotide sequence ID" value="NZ_AP023358.1"/>
</dbReference>
<dbReference type="InterPro" id="IPR036291">
    <property type="entry name" value="NAD(P)-bd_dom_sf"/>
</dbReference>
<gene>
    <name evidence="3" type="ORF">C1I93_14485</name>
</gene>
<comment type="similarity">
    <text evidence="1">Belongs to the short-chain dehydrogenases/reductases (SDR) family.</text>
</comment>
<keyword evidence="2" id="KW-0560">Oxidoreductase</keyword>
<dbReference type="Proteomes" id="UP000248627">
    <property type="component" value="Unassembled WGS sequence"/>
</dbReference>
<dbReference type="AlphaFoldDB" id="A0A2W2CWU7"/>
<evidence type="ECO:0000313" key="3">
    <source>
        <dbReference type="EMBL" id="PZF96058.1"/>
    </source>
</evidence>
<name>A0A2W2CWU7_9ACTN</name>
<dbReference type="Pfam" id="PF00106">
    <property type="entry name" value="adh_short"/>
    <property type="match status" value="1"/>
</dbReference>
<keyword evidence="4" id="KW-1185">Reference proteome</keyword>
<dbReference type="GO" id="GO:0016491">
    <property type="term" value="F:oxidoreductase activity"/>
    <property type="evidence" value="ECO:0007669"/>
    <property type="project" value="UniProtKB-KW"/>
</dbReference>
<dbReference type="Gene3D" id="3.40.50.720">
    <property type="entry name" value="NAD(P)-binding Rossmann-like Domain"/>
    <property type="match status" value="1"/>
</dbReference>
<dbReference type="SUPFAM" id="SSF51735">
    <property type="entry name" value="NAD(P)-binding Rossmann-fold domains"/>
    <property type="match status" value="1"/>
</dbReference>
<evidence type="ECO:0000256" key="2">
    <source>
        <dbReference type="ARBA" id="ARBA00023002"/>
    </source>
</evidence>
<organism evidence="3 4">
    <name type="scientific">Micromonospora endophytica</name>
    <dbReference type="NCBI Taxonomy" id="515350"/>
    <lineage>
        <taxon>Bacteria</taxon>
        <taxon>Bacillati</taxon>
        <taxon>Actinomycetota</taxon>
        <taxon>Actinomycetes</taxon>
        <taxon>Micromonosporales</taxon>
        <taxon>Micromonosporaceae</taxon>
        <taxon>Micromonospora</taxon>
    </lineage>
</organism>